<dbReference type="EMBL" id="PYAU01000001">
    <property type="protein sequence ID" value="PSL37797.1"/>
    <property type="molecule type" value="Genomic_DNA"/>
</dbReference>
<proteinExistence type="predicted"/>
<dbReference type="Proteomes" id="UP000241203">
    <property type="component" value="Unassembled WGS sequence"/>
</dbReference>
<keyword evidence="1" id="KW-0732">Signal</keyword>
<evidence type="ECO:0008006" key="6">
    <source>
        <dbReference type="Google" id="ProtNLM"/>
    </source>
</evidence>
<reference evidence="3 5" key="2">
    <citation type="submission" date="2018-12" db="EMBL/GenBank/DDBJ databases">
        <authorList>
            <person name="hu s."/>
            <person name="Xu Y."/>
            <person name="Xu B."/>
            <person name="Li F."/>
        </authorList>
    </citation>
    <scope>NUCLEOTIDE SEQUENCE [LARGE SCALE GENOMIC DNA]</scope>
    <source>
        <strain evidence="3 5">KSW2-17</strain>
    </source>
</reference>
<sequence>MNSTRTRGVTAALALAAAAAVSLSLTGCTSIQQMLQNESTGTFADAAAVAADWDKSAPWLPADATDISVHESTKGDPATLLAASDAELDLSQCAEVDRQSAPTFAIEGAPNVYKIDTVYACGDWAVVPTDDGWYGWTPNHPDEKAASPAE</sequence>
<organism evidence="2 4">
    <name type="scientific">Labedella gwakjiensis</name>
    <dbReference type="NCBI Taxonomy" id="390269"/>
    <lineage>
        <taxon>Bacteria</taxon>
        <taxon>Bacillati</taxon>
        <taxon>Actinomycetota</taxon>
        <taxon>Actinomycetes</taxon>
        <taxon>Micrococcales</taxon>
        <taxon>Microbacteriaceae</taxon>
        <taxon>Labedella</taxon>
    </lineage>
</organism>
<evidence type="ECO:0000313" key="5">
    <source>
        <dbReference type="Proteomes" id="UP000268291"/>
    </source>
</evidence>
<evidence type="ECO:0000313" key="2">
    <source>
        <dbReference type="EMBL" id="PSL37797.1"/>
    </source>
</evidence>
<reference evidence="2 4" key="1">
    <citation type="submission" date="2018-03" db="EMBL/GenBank/DDBJ databases">
        <title>Genomic Encyclopedia of Archaeal and Bacterial Type Strains, Phase II (KMG-II): from individual species to whole genera.</title>
        <authorList>
            <person name="Goeker M."/>
        </authorList>
    </citation>
    <scope>NUCLEOTIDE SEQUENCE [LARGE SCALE GENOMIC DNA]</scope>
    <source>
        <strain evidence="2 4">DSM 21548</strain>
    </source>
</reference>
<feature type="signal peptide" evidence="1">
    <location>
        <begin position="1"/>
        <end position="27"/>
    </location>
</feature>
<name>A0A2P8GV02_9MICO</name>
<feature type="chain" id="PRO_5039641093" description="Lipoprotein" evidence="1">
    <location>
        <begin position="28"/>
        <end position="150"/>
    </location>
</feature>
<evidence type="ECO:0000256" key="1">
    <source>
        <dbReference type="SAM" id="SignalP"/>
    </source>
</evidence>
<gene>
    <name evidence="2" type="ORF">CLV49_1404</name>
    <name evidence="3" type="ORF">ELQ93_12180</name>
</gene>
<dbReference type="RefSeq" id="WP_106562894.1">
    <property type="nucleotide sequence ID" value="NZ_PYAU01000001.1"/>
</dbReference>
<dbReference type="PROSITE" id="PS51257">
    <property type="entry name" value="PROKAR_LIPOPROTEIN"/>
    <property type="match status" value="1"/>
</dbReference>
<comment type="caution">
    <text evidence="2">The sequence shown here is derived from an EMBL/GenBank/DDBJ whole genome shotgun (WGS) entry which is preliminary data.</text>
</comment>
<dbReference type="OrthoDB" id="5116543at2"/>
<evidence type="ECO:0000313" key="4">
    <source>
        <dbReference type="Proteomes" id="UP000241203"/>
    </source>
</evidence>
<protein>
    <recommendedName>
        <fullName evidence="6">Lipoprotein</fullName>
    </recommendedName>
</protein>
<accession>A0A2P8GV02</accession>
<dbReference type="EMBL" id="RZGY01000001">
    <property type="protein sequence ID" value="RUQ87624.1"/>
    <property type="molecule type" value="Genomic_DNA"/>
</dbReference>
<keyword evidence="5" id="KW-1185">Reference proteome</keyword>
<dbReference type="AlphaFoldDB" id="A0A2P8GV02"/>
<evidence type="ECO:0000313" key="3">
    <source>
        <dbReference type="EMBL" id="RUQ87624.1"/>
    </source>
</evidence>
<dbReference type="Proteomes" id="UP000268291">
    <property type="component" value="Unassembled WGS sequence"/>
</dbReference>